<keyword evidence="3" id="KW-1185">Reference proteome</keyword>
<organism evidence="2 3">
    <name type="scientific">Aquitalea magnusonii</name>
    <dbReference type="NCBI Taxonomy" id="332411"/>
    <lineage>
        <taxon>Bacteria</taxon>
        <taxon>Pseudomonadati</taxon>
        <taxon>Pseudomonadota</taxon>
        <taxon>Betaproteobacteria</taxon>
        <taxon>Neisseriales</taxon>
        <taxon>Chromobacteriaceae</taxon>
        <taxon>Aquitalea</taxon>
    </lineage>
</organism>
<reference evidence="3" key="1">
    <citation type="journal article" date="2017" name="Biotechnol. Biofuels">
        <title>Evaluation of environmental bacterial communities as a factor affecting the growth of duckweed Lemna minor.</title>
        <authorList>
            <person name="Ishizawa H."/>
            <person name="Kuroda M."/>
            <person name="Morikawa M."/>
            <person name="Ike M."/>
        </authorList>
    </citation>
    <scope>NUCLEOTIDE SEQUENCE [LARGE SCALE GENOMIC DNA]</scope>
    <source>
        <strain evidence="3">H3</strain>
    </source>
</reference>
<accession>A0A3G9GGE6</accession>
<proteinExistence type="predicted"/>
<feature type="region of interest" description="Disordered" evidence="1">
    <location>
        <begin position="49"/>
        <end position="78"/>
    </location>
</feature>
<dbReference type="Proteomes" id="UP000198290">
    <property type="component" value="Chromosome"/>
</dbReference>
<gene>
    <name evidence="2" type="ORF">DLM_2944</name>
</gene>
<dbReference type="AlphaFoldDB" id="A0A3G9GGE6"/>
<feature type="region of interest" description="Disordered" evidence="1">
    <location>
        <begin position="1"/>
        <end position="35"/>
    </location>
</feature>
<reference evidence="3" key="3">
    <citation type="journal article" date="2017" name="Plant Physiol. Biochem.">
        <title>Differential oxidative and antioxidative response of duckweed Lemna minor toward plant growth promoting/inhibiting bacteria.</title>
        <authorList>
            <person name="Ishizawa H."/>
            <person name="Kuroda M."/>
            <person name="Morikawa M."/>
            <person name="Ike M."/>
        </authorList>
    </citation>
    <scope>NUCLEOTIDE SEQUENCE [LARGE SCALE GENOMIC DNA]</scope>
    <source>
        <strain evidence="3">H3</strain>
    </source>
</reference>
<evidence type="ECO:0000313" key="3">
    <source>
        <dbReference type="Proteomes" id="UP000198290"/>
    </source>
</evidence>
<protein>
    <submittedName>
        <fullName evidence="2">Uncharacterized protein</fullName>
    </submittedName>
</protein>
<dbReference type="KEGG" id="amah:DLM_2944"/>
<name>A0A3G9GGE6_9NEIS</name>
<reference evidence="2 3" key="2">
    <citation type="journal article" date="2017" name="Genome Announc.">
        <title>Draft genome sequence of Aquitalea magnusonii strain H3, a plant growth-promoting bacterium of duckweed Lemna minor.</title>
        <authorList>
            <person name="Ishizawa H."/>
            <person name="Kuroda M."/>
            <person name="Ike M."/>
        </authorList>
    </citation>
    <scope>NUCLEOTIDE SEQUENCE [LARGE SCALE GENOMIC DNA]</scope>
    <source>
        <strain evidence="2 3">H3</strain>
    </source>
</reference>
<evidence type="ECO:0000313" key="2">
    <source>
        <dbReference type="EMBL" id="BBF86545.1"/>
    </source>
</evidence>
<sequence>MITIAGHGQKPGLRPFTGTRAASEADRPHLAAKSAGLRTDVQRVWGKIGTEHPIKPGQWPPPDFPLSHRPCARRQQSS</sequence>
<evidence type="ECO:0000256" key="1">
    <source>
        <dbReference type="SAM" id="MobiDB-lite"/>
    </source>
</evidence>
<dbReference type="EMBL" id="AP018823">
    <property type="protein sequence ID" value="BBF86545.1"/>
    <property type="molecule type" value="Genomic_DNA"/>
</dbReference>